<evidence type="ECO:0000313" key="1">
    <source>
        <dbReference type="EMBL" id="AUM59626.1"/>
    </source>
</evidence>
<protein>
    <recommendedName>
        <fullName evidence="3">DUF1566 domain-containing protein</fullName>
    </recommendedName>
</protein>
<accession>A0A2I6PHV1</accession>
<evidence type="ECO:0008006" key="3">
    <source>
        <dbReference type="Google" id="ProtNLM"/>
    </source>
</evidence>
<dbReference type="GeneID" id="54986965"/>
<dbReference type="Proteomes" id="UP000240704">
    <property type="component" value="Segment"/>
</dbReference>
<proteinExistence type="predicted"/>
<reference evidence="2" key="1">
    <citation type="submission" date="2017-11" db="EMBL/GenBank/DDBJ databases">
        <title>Genome sequence and characterization of the novel virulent phage PMBT3 infecting Pseudomonas sp.</title>
        <authorList>
            <person name="Koberg S."/>
            <person name="Brinks E."/>
            <person name="Heller K.J."/>
            <person name="Neve H."/>
            <person name="Franz C.M.A.P."/>
        </authorList>
    </citation>
    <scope>NUCLEOTIDE SEQUENCE [LARGE SCALE GENOMIC DNA]</scope>
</reference>
<evidence type="ECO:0000313" key="2">
    <source>
        <dbReference type="Proteomes" id="UP000240704"/>
    </source>
</evidence>
<dbReference type="EMBL" id="MG596799">
    <property type="protein sequence ID" value="AUM59626.1"/>
    <property type="molecule type" value="Genomic_DNA"/>
</dbReference>
<name>A0A2I6PHV1_9CAUD</name>
<dbReference type="KEGG" id="vg:54986965"/>
<keyword evidence="2" id="KW-1185">Reference proteome</keyword>
<dbReference type="RefSeq" id="YP_009796575.1">
    <property type="nucleotide sequence ID" value="NC_047902.1"/>
</dbReference>
<organism evidence="1 2">
    <name type="scientific">Pseudomonas phage PMBT3</name>
    <dbReference type="NCBI Taxonomy" id="2059856"/>
    <lineage>
        <taxon>Viruses</taxon>
        <taxon>Duplodnaviria</taxon>
        <taxon>Heunggongvirae</taxon>
        <taxon>Uroviricota</taxon>
        <taxon>Caudoviricetes</taxon>
        <taxon>Maxrubnervirus</taxon>
        <taxon>Maxrubnervirus PMBT3</taxon>
    </lineage>
</organism>
<sequence length="170" mass="18713">MSPRATGNIDGPVMQVDTAYTFTGNNIDNDGKQIQANMIAYGITKFPAQQAVMALTIGGYSDWYIPSKYEMEILYRALKPTTTNNNTVAGANPYAVPTATVKYTNPARTALTDFRPAGTNFMTADFYYTATQGPSGTAYCHAKRFTNGADGEDLMEYDYPVRAIRRVEIK</sequence>